<dbReference type="SMART" id="SM00387">
    <property type="entry name" value="HATPase_c"/>
    <property type="match status" value="1"/>
</dbReference>
<dbReference type="Pfam" id="PF02518">
    <property type="entry name" value="HATPase_c"/>
    <property type="match status" value="1"/>
</dbReference>
<keyword evidence="19" id="KW-0472">Membrane</keyword>
<reference evidence="21 22" key="1">
    <citation type="submission" date="2023-07" db="EMBL/GenBank/DDBJ databases">
        <title>The novel representative of Negativicutes class, Anaeroselena agilis gen. nov. sp. nov.</title>
        <authorList>
            <person name="Prokofeva M.I."/>
            <person name="Elcheninov A.G."/>
            <person name="Klyukina A."/>
            <person name="Kublanov I.V."/>
            <person name="Frolov E.N."/>
            <person name="Podosokorskaya O.A."/>
        </authorList>
    </citation>
    <scope>NUCLEOTIDE SEQUENCE [LARGE SCALE GENOMIC DNA]</scope>
    <source>
        <strain evidence="21 22">4137-cl</strain>
    </source>
</reference>
<keyword evidence="16" id="KW-0411">Iron-sulfur</keyword>
<dbReference type="Pfam" id="PF08448">
    <property type="entry name" value="PAS_4"/>
    <property type="match status" value="1"/>
</dbReference>
<keyword evidence="13" id="KW-0067">ATP-binding</keyword>
<evidence type="ECO:0000256" key="4">
    <source>
        <dbReference type="ARBA" id="ARBA00012438"/>
    </source>
</evidence>
<evidence type="ECO:0000256" key="16">
    <source>
        <dbReference type="ARBA" id="ARBA00023014"/>
    </source>
</evidence>
<gene>
    <name evidence="21" type="ORF">Q4T40_00385</name>
</gene>
<dbReference type="InterPro" id="IPR013656">
    <property type="entry name" value="PAS_4"/>
</dbReference>
<keyword evidence="14" id="KW-0408">Iron</keyword>
<feature type="transmembrane region" description="Helical" evidence="19">
    <location>
        <begin position="167"/>
        <end position="186"/>
    </location>
</feature>
<keyword evidence="8" id="KW-0597">Phosphoprotein</keyword>
<evidence type="ECO:0000256" key="17">
    <source>
        <dbReference type="ARBA" id="ARBA00024827"/>
    </source>
</evidence>
<evidence type="ECO:0000256" key="5">
    <source>
        <dbReference type="ARBA" id="ARBA00017322"/>
    </source>
</evidence>
<proteinExistence type="predicted"/>
<dbReference type="InterPro" id="IPR011712">
    <property type="entry name" value="Sig_transdc_His_kin_sub3_dim/P"/>
</dbReference>
<keyword evidence="10" id="KW-0479">Metal-binding</keyword>
<evidence type="ECO:0000256" key="3">
    <source>
        <dbReference type="ARBA" id="ARBA00004496"/>
    </source>
</evidence>
<evidence type="ECO:0000256" key="13">
    <source>
        <dbReference type="ARBA" id="ARBA00022840"/>
    </source>
</evidence>
<dbReference type="EC" id="2.7.13.3" evidence="4"/>
<name>A0ABU3NU14_9FIRM</name>
<keyword evidence="12 21" id="KW-0418">Kinase</keyword>
<evidence type="ECO:0000313" key="21">
    <source>
        <dbReference type="EMBL" id="MDT8899703.1"/>
    </source>
</evidence>
<keyword evidence="11" id="KW-0547">Nucleotide-binding</keyword>
<comment type="cofactor">
    <cofactor evidence="2">
        <name>[4Fe-4S] cluster</name>
        <dbReference type="ChEBI" id="CHEBI:49883"/>
    </cofactor>
</comment>
<evidence type="ECO:0000256" key="18">
    <source>
        <dbReference type="ARBA" id="ARBA00030800"/>
    </source>
</evidence>
<dbReference type="CDD" id="cd16917">
    <property type="entry name" value="HATPase_UhpB-NarQ-NarX-like"/>
    <property type="match status" value="1"/>
</dbReference>
<dbReference type="PRINTS" id="PR00344">
    <property type="entry name" value="BCTRLSENSOR"/>
</dbReference>
<keyword evidence="15" id="KW-0902">Two-component regulatory system</keyword>
<keyword evidence="6" id="KW-0004">4Fe-4S</keyword>
<dbReference type="InterPro" id="IPR031621">
    <property type="entry name" value="HisKA_7TM"/>
</dbReference>
<sequence>MAYLLIAAVFEALAVYLFQFRKIPGAMMLVFCQICKGIWIAARAFCSMSPDLPTKLLWARFAEWAPLLLIYFWFEFILEVSQQKGRLTTALKYAVRGITAALVAIIGFDSSLGWYYGPVSLTGNVLTIAFGPAAWVTMVFCYALNVVCILISLGWIYRTKGLRRQQAIALSVTPVFNFVGSMVGYASNFQAVPPQVIGLLLSAIYVTWVFYRWRVYSILPLAQDAVTKSMIDGLMVVDEKGYIVDMNPAAQAILAGLPAAVGGKFVYVAEAWPALAEAVAVPDGGEASRGQDESRFYHISTIPLATPQGDPLGRTLVFKDITQRKRDQQRLLESEKALAILTERERLGRELHDAQGQFPAYVKTHTQAVRLLLQKGRDEEADRHLSRLADAADEAFADVRESIASLKTASGEWDFFKNLAVWLSRFEKSSGIATEYSGPESRPAKWIAPAAEVQLLRIVQEVMVNTRKHSGAGRAEVVISTSDERLTLTIADNGQGFDTGQSKNGGYGLRIIGERAAEIGGSLEIRSATGQGTTVTVVVPLFRATRKAAQ</sequence>
<feature type="transmembrane region" description="Helical" evidence="19">
    <location>
        <begin position="192"/>
        <end position="211"/>
    </location>
</feature>
<dbReference type="InterPro" id="IPR050482">
    <property type="entry name" value="Sensor_HK_TwoCompSys"/>
</dbReference>
<protein>
    <recommendedName>
        <fullName evidence="5">Oxygen sensor histidine kinase NreB</fullName>
        <ecNumber evidence="4">2.7.13.3</ecNumber>
    </recommendedName>
    <alternativeName>
        <fullName evidence="18">Nitrogen regulation protein B</fullName>
    </alternativeName>
</protein>
<dbReference type="InterPro" id="IPR035965">
    <property type="entry name" value="PAS-like_dom_sf"/>
</dbReference>
<organism evidence="21 22">
    <name type="scientific">Anaeroselena agilis</name>
    <dbReference type="NCBI Taxonomy" id="3063788"/>
    <lineage>
        <taxon>Bacteria</taxon>
        <taxon>Bacillati</taxon>
        <taxon>Bacillota</taxon>
        <taxon>Negativicutes</taxon>
        <taxon>Acetonemataceae</taxon>
        <taxon>Anaeroselena</taxon>
    </lineage>
</organism>
<evidence type="ECO:0000256" key="12">
    <source>
        <dbReference type="ARBA" id="ARBA00022777"/>
    </source>
</evidence>
<dbReference type="Proteomes" id="UP001254848">
    <property type="component" value="Unassembled WGS sequence"/>
</dbReference>
<feature type="transmembrane region" description="Helical" evidence="19">
    <location>
        <begin position="90"/>
        <end position="108"/>
    </location>
</feature>
<evidence type="ECO:0000256" key="8">
    <source>
        <dbReference type="ARBA" id="ARBA00022553"/>
    </source>
</evidence>
<keyword evidence="19" id="KW-1133">Transmembrane helix</keyword>
<dbReference type="SUPFAM" id="SSF55785">
    <property type="entry name" value="PYP-like sensor domain (PAS domain)"/>
    <property type="match status" value="1"/>
</dbReference>
<feature type="domain" description="Histidine kinase" evidence="20">
    <location>
        <begin position="452"/>
        <end position="543"/>
    </location>
</feature>
<dbReference type="SUPFAM" id="SSF55874">
    <property type="entry name" value="ATPase domain of HSP90 chaperone/DNA topoisomerase II/histidine kinase"/>
    <property type="match status" value="1"/>
</dbReference>
<feature type="transmembrane region" description="Helical" evidence="19">
    <location>
        <begin position="57"/>
        <end position="78"/>
    </location>
</feature>
<evidence type="ECO:0000256" key="7">
    <source>
        <dbReference type="ARBA" id="ARBA00022490"/>
    </source>
</evidence>
<dbReference type="GO" id="GO:0016301">
    <property type="term" value="F:kinase activity"/>
    <property type="evidence" value="ECO:0007669"/>
    <property type="project" value="UniProtKB-KW"/>
</dbReference>
<evidence type="ECO:0000256" key="11">
    <source>
        <dbReference type="ARBA" id="ARBA00022741"/>
    </source>
</evidence>
<evidence type="ECO:0000256" key="15">
    <source>
        <dbReference type="ARBA" id="ARBA00023012"/>
    </source>
</evidence>
<dbReference type="Gene3D" id="3.30.565.10">
    <property type="entry name" value="Histidine kinase-like ATPase, C-terminal domain"/>
    <property type="match status" value="1"/>
</dbReference>
<evidence type="ECO:0000313" key="22">
    <source>
        <dbReference type="Proteomes" id="UP001254848"/>
    </source>
</evidence>
<dbReference type="PANTHER" id="PTHR24421:SF10">
    <property type="entry name" value="NITRATE_NITRITE SENSOR PROTEIN NARQ"/>
    <property type="match status" value="1"/>
</dbReference>
<dbReference type="InterPro" id="IPR004358">
    <property type="entry name" value="Sig_transdc_His_kin-like_C"/>
</dbReference>
<evidence type="ECO:0000256" key="10">
    <source>
        <dbReference type="ARBA" id="ARBA00022723"/>
    </source>
</evidence>
<evidence type="ECO:0000256" key="14">
    <source>
        <dbReference type="ARBA" id="ARBA00023004"/>
    </source>
</evidence>
<dbReference type="RefSeq" id="WP_413778271.1">
    <property type="nucleotide sequence ID" value="NZ_JAUOZS010000001.1"/>
</dbReference>
<dbReference type="InterPro" id="IPR003594">
    <property type="entry name" value="HATPase_dom"/>
</dbReference>
<evidence type="ECO:0000256" key="2">
    <source>
        <dbReference type="ARBA" id="ARBA00001966"/>
    </source>
</evidence>
<dbReference type="Gene3D" id="1.20.5.1930">
    <property type="match status" value="1"/>
</dbReference>
<dbReference type="InterPro" id="IPR005467">
    <property type="entry name" value="His_kinase_dom"/>
</dbReference>
<evidence type="ECO:0000259" key="20">
    <source>
        <dbReference type="PROSITE" id="PS50109"/>
    </source>
</evidence>
<dbReference type="InterPro" id="IPR036890">
    <property type="entry name" value="HATPase_C_sf"/>
</dbReference>
<evidence type="ECO:0000256" key="1">
    <source>
        <dbReference type="ARBA" id="ARBA00000085"/>
    </source>
</evidence>
<dbReference type="PROSITE" id="PS50109">
    <property type="entry name" value="HIS_KIN"/>
    <property type="match status" value="1"/>
</dbReference>
<dbReference type="EMBL" id="JAUOZS010000001">
    <property type="protein sequence ID" value="MDT8899703.1"/>
    <property type="molecule type" value="Genomic_DNA"/>
</dbReference>
<keyword evidence="9" id="KW-0808">Transferase</keyword>
<keyword evidence="7" id="KW-0963">Cytoplasm</keyword>
<dbReference type="Pfam" id="PF07730">
    <property type="entry name" value="HisKA_3"/>
    <property type="match status" value="1"/>
</dbReference>
<dbReference type="Pfam" id="PF16927">
    <property type="entry name" value="HisKA_7TM"/>
    <property type="match status" value="1"/>
</dbReference>
<evidence type="ECO:0000256" key="6">
    <source>
        <dbReference type="ARBA" id="ARBA00022485"/>
    </source>
</evidence>
<evidence type="ECO:0000256" key="9">
    <source>
        <dbReference type="ARBA" id="ARBA00022679"/>
    </source>
</evidence>
<comment type="catalytic activity">
    <reaction evidence="1">
        <text>ATP + protein L-histidine = ADP + protein N-phospho-L-histidine.</text>
        <dbReference type="EC" id="2.7.13.3"/>
    </reaction>
</comment>
<comment type="caution">
    <text evidence="21">The sequence shown here is derived from an EMBL/GenBank/DDBJ whole genome shotgun (WGS) entry which is preliminary data.</text>
</comment>
<comment type="function">
    <text evidence="17">Member of the two-component regulatory system NreB/NreC involved in the control of dissimilatory nitrate/nitrite reduction in response to oxygen. NreB functions as a direct oxygen sensor histidine kinase which is autophosphorylated, in the absence of oxygen, probably at the conserved histidine residue, and transfers its phosphate group probably to a conserved aspartate residue of NreC. NreB/NreC activates the expression of the nitrate (narGHJI) and nitrite (nir) reductase operons, as well as the putative nitrate transporter gene narT.</text>
</comment>
<accession>A0ABU3NU14</accession>
<dbReference type="PANTHER" id="PTHR24421">
    <property type="entry name" value="NITRATE/NITRITE SENSOR PROTEIN NARX-RELATED"/>
    <property type="match status" value="1"/>
</dbReference>
<keyword evidence="22" id="KW-1185">Reference proteome</keyword>
<dbReference type="Gene3D" id="3.30.450.20">
    <property type="entry name" value="PAS domain"/>
    <property type="match status" value="1"/>
</dbReference>
<comment type="subcellular location">
    <subcellularLocation>
        <location evidence="3">Cytoplasm</location>
    </subcellularLocation>
</comment>
<feature type="transmembrane region" description="Helical" evidence="19">
    <location>
        <begin position="128"/>
        <end position="155"/>
    </location>
</feature>
<keyword evidence="19" id="KW-0812">Transmembrane</keyword>
<evidence type="ECO:0000256" key="19">
    <source>
        <dbReference type="SAM" id="Phobius"/>
    </source>
</evidence>